<dbReference type="AlphaFoldDB" id="K9VA90"/>
<dbReference type="STRING" id="179408.Osc7112_0401"/>
<dbReference type="eggNOG" id="ENOG50331PP">
    <property type="taxonomic scope" value="Bacteria"/>
</dbReference>
<dbReference type="KEGG" id="oni:Osc7112_0401"/>
<proteinExistence type="predicted"/>
<reference evidence="1 2" key="1">
    <citation type="submission" date="2012-05" db="EMBL/GenBank/DDBJ databases">
        <title>Finished chromosome of genome of Oscillatoria sp. PCC 7112.</title>
        <authorList>
            <consortium name="US DOE Joint Genome Institute"/>
            <person name="Gugger M."/>
            <person name="Coursin T."/>
            <person name="Rippka R."/>
            <person name="Tandeau De Marsac N."/>
            <person name="Huntemann M."/>
            <person name="Wei C.-L."/>
            <person name="Han J."/>
            <person name="Detter J.C."/>
            <person name="Han C."/>
            <person name="Tapia R."/>
            <person name="Davenport K."/>
            <person name="Daligault H."/>
            <person name="Erkkila T."/>
            <person name="Gu W."/>
            <person name="Munk A.C.C."/>
            <person name="Teshima H."/>
            <person name="Xu Y."/>
            <person name="Chain P."/>
            <person name="Chen A."/>
            <person name="Krypides N."/>
            <person name="Mavromatis K."/>
            <person name="Markowitz V."/>
            <person name="Szeto E."/>
            <person name="Ivanova N."/>
            <person name="Mikhailova N."/>
            <person name="Ovchinnikova G."/>
            <person name="Pagani I."/>
            <person name="Pati A."/>
            <person name="Goodwin L."/>
            <person name="Peters L."/>
            <person name="Pitluck S."/>
            <person name="Woyke T."/>
            <person name="Kerfeld C."/>
        </authorList>
    </citation>
    <scope>NUCLEOTIDE SEQUENCE [LARGE SCALE GENOMIC DNA]</scope>
    <source>
        <strain evidence="1 2">PCC 7112</strain>
    </source>
</reference>
<sequence>MKNTTLIYRSPKEIDSLIHAFQECSLPRSQWTHEAHLTVALWYLFYDSEQEAINAIRTGIKRYNSIQGIESTKDSGYHETLTLFWVRTIRQYLAQESRNQSIVHLANGLIAKYADSLRDSSASRNLPFRYYTRDRLMSWEARINWVEPDLKSLDSEIVRQGLKSLSNS</sequence>
<evidence type="ECO:0000313" key="1">
    <source>
        <dbReference type="EMBL" id="AFZ05013.1"/>
    </source>
</evidence>
<dbReference type="EMBL" id="CP003614">
    <property type="protein sequence ID" value="AFZ05013.1"/>
    <property type="molecule type" value="Genomic_DNA"/>
</dbReference>
<organism evidence="1 2">
    <name type="scientific">Phormidium nigroviride PCC 7112</name>
    <dbReference type="NCBI Taxonomy" id="179408"/>
    <lineage>
        <taxon>Bacteria</taxon>
        <taxon>Bacillati</taxon>
        <taxon>Cyanobacteriota</taxon>
        <taxon>Cyanophyceae</taxon>
        <taxon>Oscillatoriophycideae</taxon>
        <taxon>Oscillatoriales</taxon>
        <taxon>Oscillatoriaceae</taxon>
        <taxon>Phormidium</taxon>
    </lineage>
</organism>
<dbReference type="RefSeq" id="WP_015174348.1">
    <property type="nucleotide sequence ID" value="NC_019729.1"/>
</dbReference>
<keyword evidence="2" id="KW-1185">Reference proteome</keyword>
<dbReference type="PATRIC" id="fig|179408.3.peg.498"/>
<accession>K9VA90</accession>
<dbReference type="HOGENOM" id="CLU_142891_0_0_3"/>
<dbReference type="Proteomes" id="UP000010478">
    <property type="component" value="Chromosome"/>
</dbReference>
<dbReference type="OrthoDB" id="117988at2"/>
<protein>
    <submittedName>
        <fullName evidence="1">Uncharacterized protein</fullName>
    </submittedName>
</protein>
<evidence type="ECO:0000313" key="2">
    <source>
        <dbReference type="Proteomes" id="UP000010478"/>
    </source>
</evidence>
<gene>
    <name evidence="1" type="ORF">Osc7112_0401</name>
</gene>
<name>K9VA90_9CYAN</name>